<evidence type="ECO:0000256" key="1">
    <source>
        <dbReference type="SAM" id="MobiDB-lite"/>
    </source>
</evidence>
<proteinExistence type="predicted"/>
<accession>A0A919QBL8</accession>
<keyword evidence="3" id="KW-1185">Reference proteome</keyword>
<feature type="region of interest" description="Disordered" evidence="1">
    <location>
        <begin position="1"/>
        <end position="21"/>
    </location>
</feature>
<comment type="caution">
    <text evidence="2">The sequence shown here is derived from an EMBL/GenBank/DDBJ whole genome shotgun (WGS) entry which is preliminary data.</text>
</comment>
<protein>
    <submittedName>
        <fullName evidence="2">Uncharacterized protein</fullName>
    </submittedName>
</protein>
<evidence type="ECO:0000313" key="2">
    <source>
        <dbReference type="EMBL" id="GIH25826.1"/>
    </source>
</evidence>
<dbReference type="Proteomes" id="UP000640052">
    <property type="component" value="Unassembled WGS sequence"/>
</dbReference>
<reference evidence="2" key="1">
    <citation type="submission" date="2021-01" db="EMBL/GenBank/DDBJ databases">
        <title>Whole genome shotgun sequence of Acrocarpospora phusangensis NBRC 108782.</title>
        <authorList>
            <person name="Komaki H."/>
            <person name="Tamura T."/>
        </authorList>
    </citation>
    <scope>NUCLEOTIDE SEQUENCE</scope>
    <source>
        <strain evidence="2">NBRC 108782</strain>
    </source>
</reference>
<dbReference type="AlphaFoldDB" id="A0A919QBL8"/>
<organism evidence="2 3">
    <name type="scientific">Acrocarpospora phusangensis</name>
    <dbReference type="NCBI Taxonomy" id="1070424"/>
    <lineage>
        <taxon>Bacteria</taxon>
        <taxon>Bacillati</taxon>
        <taxon>Actinomycetota</taxon>
        <taxon>Actinomycetes</taxon>
        <taxon>Streptosporangiales</taxon>
        <taxon>Streptosporangiaceae</taxon>
        <taxon>Acrocarpospora</taxon>
    </lineage>
</organism>
<name>A0A919QBL8_9ACTN</name>
<gene>
    <name evidence="2" type="ORF">Aph01nite_41360</name>
</gene>
<evidence type="ECO:0000313" key="3">
    <source>
        <dbReference type="Proteomes" id="UP000640052"/>
    </source>
</evidence>
<dbReference type="EMBL" id="BOOA01000033">
    <property type="protein sequence ID" value="GIH25826.1"/>
    <property type="molecule type" value="Genomic_DNA"/>
</dbReference>
<sequence length="107" mass="11478">MFGRVASDPSLRRALSDPLGQDQIAAAPRRQVCQLIVARDDGIPASRTAYRYPGKQIMIRLGSSTIPGIAKEGAAANYKGYGHHPLASFCEIPTKHCSPSSAQDRGQ</sequence>